<dbReference type="SMART" id="SM00407">
    <property type="entry name" value="IGc1"/>
    <property type="match status" value="1"/>
</dbReference>
<dbReference type="InterPro" id="IPR013106">
    <property type="entry name" value="Ig_V-set"/>
</dbReference>
<keyword evidence="5" id="KW-1185">Reference proteome</keyword>
<dbReference type="CDD" id="cd05771">
    <property type="entry name" value="IgC1_Tapasin_R"/>
    <property type="match status" value="1"/>
</dbReference>
<name>A0A3Q2YAS7_HIPCM</name>
<dbReference type="InterPro" id="IPR036179">
    <property type="entry name" value="Ig-like_dom_sf"/>
</dbReference>
<dbReference type="PRINTS" id="PR01669">
    <property type="entry name" value="TAPASIN"/>
</dbReference>
<keyword evidence="2" id="KW-0732">Signal</keyword>
<dbReference type="GO" id="GO:0016020">
    <property type="term" value="C:membrane"/>
    <property type="evidence" value="ECO:0007669"/>
    <property type="project" value="InterPro"/>
</dbReference>
<evidence type="ECO:0000259" key="3">
    <source>
        <dbReference type="PROSITE" id="PS50835"/>
    </source>
</evidence>
<proteinExistence type="predicted"/>
<dbReference type="InterPro" id="IPR050380">
    <property type="entry name" value="Immune_Resp_Modulators"/>
</dbReference>
<feature type="domain" description="Ig-like" evidence="3">
    <location>
        <begin position="299"/>
        <end position="396"/>
    </location>
</feature>
<dbReference type="Pfam" id="PF07686">
    <property type="entry name" value="V-set"/>
    <property type="match status" value="1"/>
</dbReference>
<keyword evidence="1" id="KW-0393">Immunoglobulin domain</keyword>
<dbReference type="STRING" id="109280.ENSHCOP00000014293"/>
<reference evidence="4" key="1">
    <citation type="submission" date="2025-08" db="UniProtKB">
        <authorList>
            <consortium name="Ensembl"/>
        </authorList>
    </citation>
    <scope>IDENTIFICATION</scope>
</reference>
<feature type="domain" description="Ig-like" evidence="3">
    <location>
        <begin position="195"/>
        <end position="281"/>
    </location>
</feature>
<dbReference type="InterPro" id="IPR013783">
    <property type="entry name" value="Ig-like_fold"/>
</dbReference>
<evidence type="ECO:0000256" key="1">
    <source>
        <dbReference type="ARBA" id="ARBA00023319"/>
    </source>
</evidence>
<feature type="signal peptide" evidence="2">
    <location>
        <begin position="1"/>
        <end position="18"/>
    </location>
</feature>
<dbReference type="PANTHER" id="PTHR23411">
    <property type="entry name" value="TAPASIN"/>
    <property type="match status" value="1"/>
</dbReference>
<protein>
    <submittedName>
        <fullName evidence="4">TAP binding protein like</fullName>
    </submittedName>
</protein>
<evidence type="ECO:0000256" key="2">
    <source>
        <dbReference type="SAM" id="SignalP"/>
    </source>
</evidence>
<reference evidence="4" key="2">
    <citation type="submission" date="2025-09" db="UniProtKB">
        <authorList>
            <consortium name="Ensembl"/>
        </authorList>
    </citation>
    <scope>IDENTIFICATION</scope>
</reference>
<dbReference type="Ensembl" id="ENSHCOT00000027634.1">
    <property type="protein sequence ID" value="ENSHCOP00000014293.1"/>
    <property type="gene ID" value="ENSHCOG00000017616.1"/>
</dbReference>
<organism evidence="4 5">
    <name type="scientific">Hippocampus comes</name>
    <name type="common">Tiger tail seahorse</name>
    <dbReference type="NCBI Taxonomy" id="109280"/>
    <lineage>
        <taxon>Eukaryota</taxon>
        <taxon>Metazoa</taxon>
        <taxon>Chordata</taxon>
        <taxon>Craniata</taxon>
        <taxon>Vertebrata</taxon>
        <taxon>Euteleostomi</taxon>
        <taxon>Actinopterygii</taxon>
        <taxon>Neopterygii</taxon>
        <taxon>Teleostei</taxon>
        <taxon>Neoteleostei</taxon>
        <taxon>Acanthomorphata</taxon>
        <taxon>Syngnathiaria</taxon>
        <taxon>Syngnathiformes</taxon>
        <taxon>Syngnathoidei</taxon>
        <taxon>Syngnathidae</taxon>
        <taxon>Hippocampus</taxon>
    </lineage>
</organism>
<dbReference type="Gene3D" id="2.60.40.10">
    <property type="entry name" value="Immunoglobulins"/>
    <property type="match status" value="3"/>
</dbReference>
<evidence type="ECO:0000313" key="4">
    <source>
        <dbReference type="Ensembl" id="ENSHCOP00000014293.1"/>
    </source>
</evidence>
<dbReference type="InterPro" id="IPR008056">
    <property type="entry name" value="Tapasin"/>
</dbReference>
<sequence length="404" mass="43975">MTVTGILLCAFFTTCVCASGVADVVLSCEFIEDSVGLRDNFARSPATLILREVFVGSLESLEALTPFVPPSNSDPRVIMFESKVSSFKIPNIDILLHADCNEREVMCEISRYAPHGLKERSESDHFLVSIDVAGGAFGTLLILRAVPQADDQTSRMNPELGLPLSQTGTMLTEVLFLVFSTVKSLSAPLRGAGLLNCGFRHQDMSPDEEVHIEWRQQHRGRGQIIITMATRLNDPEGGAMVRHSSKDSSMDGAQVVSEGNASVTLNNIQVTDEGAYICSVTIGPYHGQQVVNLQVVQAPSVSFSEEKLILKGNTAQTLRCHCRQYYPLDVQVEWLSQSPTDEEPAIFADQGSLSSHRKHGDGTYSLSSHLVVPPDVVPGTRITCRVSHVALDAPVSVSMLVEHL</sequence>
<dbReference type="GeneTree" id="ENSGT00940000160453"/>
<dbReference type="PROSITE" id="PS50835">
    <property type="entry name" value="IG_LIKE"/>
    <property type="match status" value="2"/>
</dbReference>
<dbReference type="Pfam" id="PF07654">
    <property type="entry name" value="C1-set"/>
    <property type="match status" value="1"/>
</dbReference>
<dbReference type="InterPro" id="IPR003597">
    <property type="entry name" value="Ig_C1-set"/>
</dbReference>
<dbReference type="InterPro" id="IPR007110">
    <property type="entry name" value="Ig-like_dom"/>
</dbReference>
<dbReference type="Proteomes" id="UP000264820">
    <property type="component" value="Unplaced"/>
</dbReference>
<dbReference type="GO" id="GO:0019885">
    <property type="term" value="P:antigen processing and presentation of endogenous peptide antigen via MHC class I"/>
    <property type="evidence" value="ECO:0007669"/>
    <property type="project" value="InterPro"/>
</dbReference>
<feature type="chain" id="PRO_5018770180" evidence="2">
    <location>
        <begin position="19"/>
        <end position="404"/>
    </location>
</feature>
<dbReference type="SUPFAM" id="SSF48726">
    <property type="entry name" value="Immunoglobulin"/>
    <property type="match status" value="2"/>
</dbReference>
<accession>A0A3Q2YAS7</accession>
<dbReference type="OMA" id="YPLDAQM"/>
<evidence type="ECO:0000313" key="5">
    <source>
        <dbReference type="Proteomes" id="UP000264820"/>
    </source>
</evidence>
<dbReference type="AlphaFoldDB" id="A0A3Q2YAS7"/>